<dbReference type="EMBL" id="DTDJ01000054">
    <property type="protein sequence ID" value="HGL18470.1"/>
    <property type="molecule type" value="Genomic_DNA"/>
</dbReference>
<gene>
    <name evidence="7" type="ORF">ENU66_09105</name>
</gene>
<keyword evidence="1" id="KW-0540">Nuclease</keyword>
<keyword evidence="4" id="KW-0378">Hydrolase</keyword>
<evidence type="ECO:0000256" key="1">
    <source>
        <dbReference type="ARBA" id="ARBA00022722"/>
    </source>
</evidence>
<evidence type="ECO:0000313" key="7">
    <source>
        <dbReference type="EMBL" id="HGL18470.1"/>
    </source>
</evidence>
<dbReference type="GO" id="GO:0009036">
    <property type="term" value="F:type II site-specific deoxyribonuclease activity"/>
    <property type="evidence" value="ECO:0007669"/>
    <property type="project" value="InterPro"/>
</dbReference>
<keyword evidence="2" id="KW-0680">Restriction system</keyword>
<protein>
    <recommendedName>
        <fullName evidence="6">type II site-specific deoxyribonuclease</fullName>
        <ecNumber evidence="6">3.1.21.4</ecNumber>
    </recommendedName>
</protein>
<evidence type="ECO:0000256" key="4">
    <source>
        <dbReference type="ARBA" id="ARBA00022801"/>
    </source>
</evidence>
<comment type="caution">
    <text evidence="7">The sequence shown here is derived from an EMBL/GenBank/DDBJ whole genome shotgun (WGS) entry which is preliminary data.</text>
</comment>
<dbReference type="GO" id="GO:0009307">
    <property type="term" value="P:DNA restriction-modification system"/>
    <property type="evidence" value="ECO:0007669"/>
    <property type="project" value="InterPro"/>
</dbReference>
<dbReference type="AlphaFoldDB" id="A0A7V3ZZT3"/>
<name>A0A7V3ZZT3_UNCW3</name>
<dbReference type="InterPro" id="IPR019045">
    <property type="entry name" value="Restrct_endonuc_II_HinfI"/>
</dbReference>
<organism evidence="7">
    <name type="scientific">candidate division WOR-3 bacterium</name>
    <dbReference type="NCBI Taxonomy" id="2052148"/>
    <lineage>
        <taxon>Bacteria</taxon>
        <taxon>Bacteria division WOR-3</taxon>
    </lineage>
</organism>
<reference evidence="7" key="1">
    <citation type="journal article" date="2020" name="mSystems">
        <title>Genome- and Community-Level Interaction Insights into Carbon Utilization and Element Cycling Functions of Hydrothermarchaeota in Hydrothermal Sediment.</title>
        <authorList>
            <person name="Zhou Z."/>
            <person name="Liu Y."/>
            <person name="Xu W."/>
            <person name="Pan J."/>
            <person name="Luo Z.H."/>
            <person name="Li M."/>
        </authorList>
    </citation>
    <scope>NUCLEOTIDE SEQUENCE [LARGE SCALE GENOMIC DNA]</scope>
    <source>
        <strain evidence="7">SpSt-69</strain>
    </source>
</reference>
<evidence type="ECO:0000256" key="3">
    <source>
        <dbReference type="ARBA" id="ARBA00022759"/>
    </source>
</evidence>
<dbReference type="GO" id="GO:0003677">
    <property type="term" value="F:DNA binding"/>
    <property type="evidence" value="ECO:0007669"/>
    <property type="project" value="InterPro"/>
</dbReference>
<keyword evidence="3 7" id="KW-0255">Endonuclease</keyword>
<dbReference type="EC" id="3.1.21.4" evidence="6"/>
<evidence type="ECO:0000256" key="5">
    <source>
        <dbReference type="ARBA" id="ARBA00093760"/>
    </source>
</evidence>
<sequence>MGLKQKTREEIRNLLTNIVRAKLREYKPETNHMPFHFRLLGRDRYAMFSFIQSMNTTFGISIWEQVAVILARSSGFKAARQYDLLGSIDSETERLIQTIHYELRAGTRKVNKLEETELIRNSIKIGIPRKDPDSKVDLFVKIKDEENYFDITSAKPNMKEFAALKLKLLRWTALRLSQDKNAKVFTRLAIPYNPYHPHPYQRWTLKGLYDLDKGEILVGEEFWNFVANDEIYDELLDVFQEAGNELRDEIDQKFAEFRKRSD</sequence>
<dbReference type="Pfam" id="PF09520">
    <property type="entry name" value="RE_TdeIII"/>
    <property type="match status" value="1"/>
</dbReference>
<accession>A0A7V3ZZT3</accession>
<proteinExistence type="predicted"/>
<comment type="catalytic activity">
    <reaction evidence="5">
        <text>Endonucleolytic cleavage of DNA to give specific double-stranded fragments with terminal 5'-phosphates.</text>
        <dbReference type="EC" id="3.1.21.4"/>
    </reaction>
</comment>
<evidence type="ECO:0000256" key="2">
    <source>
        <dbReference type="ARBA" id="ARBA00022747"/>
    </source>
</evidence>
<evidence type="ECO:0000256" key="6">
    <source>
        <dbReference type="ARBA" id="ARBA00093790"/>
    </source>
</evidence>